<gene>
    <name evidence="1" type="ORF">S01H1_53620</name>
</gene>
<organism evidence="1">
    <name type="scientific">marine sediment metagenome</name>
    <dbReference type="NCBI Taxonomy" id="412755"/>
    <lineage>
        <taxon>unclassified sequences</taxon>
        <taxon>metagenomes</taxon>
        <taxon>ecological metagenomes</taxon>
    </lineage>
</organism>
<proteinExistence type="predicted"/>
<protein>
    <submittedName>
        <fullName evidence="1">Uncharacterized protein</fullName>
    </submittedName>
</protein>
<dbReference type="EMBL" id="BARS01034734">
    <property type="protein sequence ID" value="GAG25563.1"/>
    <property type="molecule type" value="Genomic_DNA"/>
</dbReference>
<feature type="non-terminal residue" evidence="1">
    <location>
        <position position="56"/>
    </location>
</feature>
<evidence type="ECO:0000313" key="1">
    <source>
        <dbReference type="EMBL" id="GAG25563.1"/>
    </source>
</evidence>
<dbReference type="AlphaFoldDB" id="X0WM34"/>
<name>X0WM34_9ZZZZ</name>
<reference evidence="1" key="1">
    <citation type="journal article" date="2014" name="Front. Microbiol.">
        <title>High frequency of phylogenetically diverse reductive dehalogenase-homologous genes in deep subseafloor sedimentary metagenomes.</title>
        <authorList>
            <person name="Kawai M."/>
            <person name="Futagami T."/>
            <person name="Toyoda A."/>
            <person name="Takaki Y."/>
            <person name="Nishi S."/>
            <person name="Hori S."/>
            <person name="Arai W."/>
            <person name="Tsubouchi T."/>
            <person name="Morono Y."/>
            <person name="Uchiyama I."/>
            <person name="Ito T."/>
            <person name="Fujiyama A."/>
            <person name="Inagaki F."/>
            <person name="Takami H."/>
        </authorList>
    </citation>
    <scope>NUCLEOTIDE SEQUENCE</scope>
    <source>
        <strain evidence="1">Expedition CK06-06</strain>
    </source>
</reference>
<accession>X0WM34</accession>
<comment type="caution">
    <text evidence="1">The sequence shown here is derived from an EMBL/GenBank/DDBJ whole genome shotgun (WGS) entry which is preliminary data.</text>
</comment>
<sequence length="56" mass="6324">MLNPEKAIKGMILALASTKQFNRGRQQRDVGVSLEKPSKIILAFFLKAAENYFNIL</sequence>